<keyword evidence="1" id="KW-1133">Transmembrane helix</keyword>
<gene>
    <name evidence="2" type="ORF">EM595_2082</name>
</gene>
<keyword evidence="1" id="KW-0472">Membrane</keyword>
<evidence type="ECO:0000313" key="2">
    <source>
        <dbReference type="EMBL" id="CUU24316.1"/>
    </source>
</evidence>
<dbReference type="EMBL" id="LN907827">
    <property type="protein sequence ID" value="CUU24316.1"/>
    <property type="molecule type" value="Genomic_DNA"/>
</dbReference>
<organism evidence="2 3">
    <name type="scientific">Duffyella gerundensis</name>
    <dbReference type="NCBI Taxonomy" id="1619313"/>
    <lineage>
        <taxon>Bacteria</taxon>
        <taxon>Pseudomonadati</taxon>
        <taxon>Pseudomonadota</taxon>
        <taxon>Gammaproteobacteria</taxon>
        <taxon>Enterobacterales</taxon>
        <taxon>Erwiniaceae</taxon>
        <taxon>Duffyella</taxon>
    </lineage>
</organism>
<feature type="transmembrane region" description="Helical" evidence="1">
    <location>
        <begin position="6"/>
        <end position="25"/>
    </location>
</feature>
<dbReference type="KEGG" id="ege:EM595_2082"/>
<keyword evidence="3" id="KW-1185">Reference proteome</keyword>
<protein>
    <submittedName>
        <fullName evidence="2">Putative membrane protein</fullName>
    </submittedName>
</protein>
<reference evidence="3" key="1">
    <citation type="submission" date="2015-11" db="EMBL/GenBank/DDBJ databases">
        <authorList>
            <person name="Blom J."/>
        </authorList>
    </citation>
    <scope>NUCLEOTIDE SEQUENCE [LARGE SCALE GENOMIC DNA]</scope>
</reference>
<evidence type="ECO:0000313" key="3">
    <source>
        <dbReference type="Proteomes" id="UP000059419"/>
    </source>
</evidence>
<evidence type="ECO:0000256" key="1">
    <source>
        <dbReference type="SAM" id="Phobius"/>
    </source>
</evidence>
<accession>A0A0U5LPM0</accession>
<dbReference type="Proteomes" id="UP000059419">
    <property type="component" value="Chromosome 1"/>
</dbReference>
<proteinExistence type="predicted"/>
<name>A0A0U5LPM0_9GAMM</name>
<sequence>MPADVASPFLSSVTFVIMLLSQCSLMPRYVA</sequence>
<keyword evidence="1" id="KW-0812">Transmembrane</keyword>
<dbReference type="AlphaFoldDB" id="A0A0U5LPM0"/>